<dbReference type="PROSITE" id="PS50222">
    <property type="entry name" value="EF_HAND_2"/>
    <property type="match status" value="2"/>
</dbReference>
<dbReference type="InterPro" id="IPR003108">
    <property type="entry name" value="GAR_dom"/>
</dbReference>
<dbReference type="InterPro" id="IPR011992">
    <property type="entry name" value="EF-hand-dom_pair"/>
</dbReference>
<dbReference type="FunFam" id="1.20.58.60:FF:000040">
    <property type="entry name" value="Short stop, isoform N"/>
    <property type="match status" value="1"/>
</dbReference>
<evidence type="ECO:0000259" key="8">
    <source>
        <dbReference type="PROSITE" id="PS51460"/>
    </source>
</evidence>
<dbReference type="GO" id="GO:0005198">
    <property type="term" value="F:structural molecule activity"/>
    <property type="evidence" value="ECO:0007669"/>
    <property type="project" value="TreeGrafter"/>
</dbReference>
<comment type="subcellular location">
    <subcellularLocation>
        <location evidence="1">Cytoplasm</location>
        <location evidence="1">Cytoskeleton</location>
    </subcellularLocation>
</comment>
<dbReference type="Pfam" id="PF00435">
    <property type="entry name" value="Spectrin"/>
    <property type="match status" value="16"/>
</dbReference>
<dbReference type="PANTHER" id="PTHR23169:SF23">
    <property type="entry name" value="SHORT STOP, ISOFORM H"/>
    <property type="match status" value="1"/>
</dbReference>
<accession>A0AAV4XUV4</accession>
<dbReference type="Pfam" id="PF02187">
    <property type="entry name" value="GAS2"/>
    <property type="match status" value="1"/>
</dbReference>
<keyword evidence="10" id="KW-1185">Reference proteome</keyword>
<dbReference type="SMART" id="SM00054">
    <property type="entry name" value="EFh"/>
    <property type="match status" value="2"/>
</dbReference>
<evidence type="ECO:0008006" key="11">
    <source>
        <dbReference type="Google" id="ProtNLM"/>
    </source>
</evidence>
<feature type="compositionally biased region" description="Pro residues" evidence="6">
    <location>
        <begin position="2501"/>
        <end position="2525"/>
    </location>
</feature>
<evidence type="ECO:0000256" key="5">
    <source>
        <dbReference type="SAM" id="Coils"/>
    </source>
</evidence>
<dbReference type="Gene3D" id="3.30.920.20">
    <property type="entry name" value="Gas2-like domain"/>
    <property type="match status" value="1"/>
</dbReference>
<evidence type="ECO:0000256" key="2">
    <source>
        <dbReference type="ARBA" id="ARBA00022490"/>
    </source>
</evidence>
<dbReference type="InterPro" id="IPR018159">
    <property type="entry name" value="Spectrin/alpha-actinin"/>
</dbReference>
<keyword evidence="5" id="KW-0175">Coiled coil</keyword>
<dbReference type="PANTHER" id="PTHR23169">
    <property type="entry name" value="ENVOPLAKIN"/>
    <property type="match status" value="1"/>
</dbReference>
<proteinExistence type="predicted"/>
<dbReference type="SUPFAM" id="SSF46966">
    <property type="entry name" value="Spectrin repeat"/>
    <property type="match status" value="14"/>
</dbReference>
<dbReference type="SUPFAM" id="SSF47473">
    <property type="entry name" value="EF-hand"/>
    <property type="match status" value="1"/>
</dbReference>
<evidence type="ECO:0000256" key="6">
    <source>
        <dbReference type="SAM" id="MobiDB-lite"/>
    </source>
</evidence>
<feature type="region of interest" description="Disordered" evidence="6">
    <location>
        <begin position="2087"/>
        <end position="2138"/>
    </location>
</feature>
<feature type="compositionally biased region" description="Basic and acidic residues" evidence="6">
    <location>
        <begin position="2103"/>
        <end position="2116"/>
    </location>
</feature>
<feature type="coiled-coil region" evidence="5">
    <location>
        <begin position="1852"/>
        <end position="1922"/>
    </location>
</feature>
<evidence type="ECO:0000313" key="9">
    <source>
        <dbReference type="EMBL" id="GIY98965.1"/>
    </source>
</evidence>
<dbReference type="FunFam" id="1.20.58.60:FF:000001">
    <property type="entry name" value="Microtubule-actin cross-linking factor 1"/>
    <property type="match status" value="4"/>
</dbReference>
<feature type="compositionally biased region" description="Low complexity" evidence="6">
    <location>
        <begin position="2376"/>
        <end position="2394"/>
    </location>
</feature>
<name>A0AAV4XUV4_CAEEX</name>
<keyword evidence="2" id="KW-0963">Cytoplasm</keyword>
<dbReference type="GO" id="GO:0005737">
    <property type="term" value="C:cytoplasm"/>
    <property type="evidence" value="ECO:0007669"/>
    <property type="project" value="TreeGrafter"/>
</dbReference>
<dbReference type="PROSITE" id="PS00018">
    <property type="entry name" value="EF_HAND_1"/>
    <property type="match status" value="2"/>
</dbReference>
<dbReference type="GO" id="GO:0045104">
    <property type="term" value="P:intermediate filament cytoskeleton organization"/>
    <property type="evidence" value="ECO:0007669"/>
    <property type="project" value="InterPro"/>
</dbReference>
<dbReference type="GO" id="GO:0031122">
    <property type="term" value="P:cytoplasmic microtubule organization"/>
    <property type="evidence" value="ECO:0007669"/>
    <property type="project" value="TreeGrafter"/>
</dbReference>
<dbReference type="EMBL" id="BPLR01000993">
    <property type="protein sequence ID" value="GIY98965.1"/>
    <property type="molecule type" value="Genomic_DNA"/>
</dbReference>
<evidence type="ECO:0000256" key="4">
    <source>
        <dbReference type="ARBA" id="ARBA00023212"/>
    </source>
</evidence>
<dbReference type="PROSITE" id="PS51460">
    <property type="entry name" value="GAR"/>
    <property type="match status" value="1"/>
</dbReference>
<dbReference type="Proteomes" id="UP001054945">
    <property type="component" value="Unassembled WGS sequence"/>
</dbReference>
<dbReference type="FunFam" id="1.20.58.60:FF:000039">
    <property type="entry name" value="Short stop, isoform N"/>
    <property type="match status" value="1"/>
</dbReference>
<dbReference type="CDD" id="cd00051">
    <property type="entry name" value="EFh"/>
    <property type="match status" value="1"/>
</dbReference>
<dbReference type="InterPro" id="IPR043197">
    <property type="entry name" value="Plakin"/>
</dbReference>
<feature type="coiled-coil region" evidence="5">
    <location>
        <begin position="968"/>
        <end position="995"/>
    </location>
</feature>
<feature type="coiled-coil region" evidence="5">
    <location>
        <begin position="639"/>
        <end position="673"/>
    </location>
</feature>
<feature type="coiled-coil region" evidence="5">
    <location>
        <begin position="169"/>
        <end position="258"/>
    </location>
</feature>
<dbReference type="InterPro" id="IPR036534">
    <property type="entry name" value="GAR_dom_sf"/>
</dbReference>
<dbReference type="SMART" id="SM00150">
    <property type="entry name" value="SPEC"/>
    <property type="match status" value="19"/>
</dbReference>
<dbReference type="InterPro" id="IPR002017">
    <property type="entry name" value="Spectrin_repeat"/>
</dbReference>
<dbReference type="CDD" id="cd00176">
    <property type="entry name" value="SPEC"/>
    <property type="match status" value="10"/>
</dbReference>
<comment type="caution">
    <text evidence="9">The sequence shown here is derived from an EMBL/GenBank/DDBJ whole genome shotgun (WGS) entry which is preliminary data.</text>
</comment>
<feature type="compositionally biased region" description="Low complexity" evidence="6">
    <location>
        <begin position="2424"/>
        <end position="2442"/>
    </location>
</feature>
<evidence type="ECO:0000256" key="3">
    <source>
        <dbReference type="ARBA" id="ARBA00022837"/>
    </source>
</evidence>
<dbReference type="SMART" id="SM00243">
    <property type="entry name" value="GAS2"/>
    <property type="match status" value="1"/>
</dbReference>
<feature type="region of interest" description="Disordered" evidence="6">
    <location>
        <begin position="2369"/>
        <end position="2556"/>
    </location>
</feature>
<feature type="domain" description="EF-hand" evidence="7">
    <location>
        <begin position="2194"/>
        <end position="2229"/>
    </location>
</feature>
<reference evidence="9 10" key="1">
    <citation type="submission" date="2021-06" db="EMBL/GenBank/DDBJ databases">
        <title>Caerostris extrusa draft genome.</title>
        <authorList>
            <person name="Kono N."/>
            <person name="Arakawa K."/>
        </authorList>
    </citation>
    <scope>NUCLEOTIDE SEQUENCE [LARGE SCALE GENOMIC DNA]</scope>
</reference>
<dbReference type="Gene3D" id="1.10.238.10">
    <property type="entry name" value="EF-hand"/>
    <property type="match status" value="1"/>
</dbReference>
<dbReference type="InterPro" id="IPR018247">
    <property type="entry name" value="EF_Hand_1_Ca_BS"/>
</dbReference>
<gene>
    <name evidence="9" type="primary">DST</name>
    <name evidence="9" type="ORF">CEXT_406681</name>
</gene>
<evidence type="ECO:0000313" key="10">
    <source>
        <dbReference type="Proteomes" id="UP001054945"/>
    </source>
</evidence>
<evidence type="ECO:0000256" key="1">
    <source>
        <dbReference type="ARBA" id="ARBA00004245"/>
    </source>
</evidence>
<keyword evidence="4" id="KW-0206">Cytoskeleton</keyword>
<dbReference type="FunFam" id="3.30.920.20:FF:000001">
    <property type="entry name" value="Microtubule-actin cross-linking factor 1"/>
    <property type="match status" value="1"/>
</dbReference>
<feature type="compositionally biased region" description="Basic and acidic residues" evidence="6">
    <location>
        <begin position="2405"/>
        <end position="2414"/>
    </location>
</feature>
<keyword evidence="3" id="KW-0106">Calcium</keyword>
<evidence type="ECO:0000259" key="7">
    <source>
        <dbReference type="PROSITE" id="PS50222"/>
    </source>
</evidence>
<dbReference type="Pfam" id="PF13499">
    <property type="entry name" value="EF-hand_7"/>
    <property type="match status" value="1"/>
</dbReference>
<sequence length="2556" mass="292929">MLFNFRIRWRPLSGSGRKFASLPMIGTLSCRNVLKMEKNTRSSLNSFVSWFNKCEDKVHGLQPISFQRAQLDKQVKEIQAIKNDVIKHSQEFENTCTYGEVLVSCCDIDVENIKDEIDDLRKRWDRLNHGTIIRSRRCQTAARNLKDYVNVLVSEASPSVVTSHITDEVDDLENRHRLLTQKLEDRYNDLESASEVITHFNNKMKDAHHDLNHLEEELDNMAPIARDIDTLTTQINQIKNYLHKLKRAREDCEDVDHQCQDIVTHGYTPDPKGCRNQVDSLHRQLIRLEERAKSRDNNLDAMFNRLEKTVGGEVDAIRSQQEEFKHYHKDRLEPLGKQIDNINKAGQGLIQSASSGVNTSILEHDLDVLNEKWNSLKQRMNDRERKLDIAFLQSGKFLEALEGLHKWLEDTEEMVANQKPPSADYKVVKAQLQEQKFLNKLLLDRQNSMSSLMQMGNEIMKNAEPIERIQIESQLGDLMQRFDELSNSAQERTDALERTIPVAKDFQDRIVPLEEWLEQTEKKLAAMATIPTDQEKIRQRMIEHEALHDDIMDHKEAFEELTEVAQTLMGLVGDDEAQVVVDKLQEATNHFAKVVEDSEHIGQLLAEAFQGLGAFNVNYEDLMAWIDEMTSRFSRFRVLSVYVEKLQEQLDELVELSEEIADHQKQVDDVANAGQDIMKHASGDDVIRMKEKLDTLSIKFTDLTSRAADKLRQAQDSLPLVQNYHASHERITAWMDTSERQLKNLENVGFSSQETIIQRLEGEIQEYRPLVETLNHLGPQLCQMSPGQGAADIENQVSRVNRRFDTICEQIQRKAERIDLSKQRNVEVIGDIEDLLDWFHDVEKQLLQAEPLSADPDSLAILLKEQKILNEEVSSQKGRVRDILSAAKKLMRESSGNDQAEVRDKADELKDVANSVSALCSDRLATLEQALPLAEHFFETHADLCQWLDDIEAEAELLETPALNAHQIKKQQDRNKALMQSVNEHKALVDKLNKTGSAIKKLCTPKEGARIQDIMDSDNSRYNALKDILRDRQNALEEAMQATSQFSDKLDGMLNSLSSTADQLQNAEPVSAHPEKIEEQLNDNQAVLQDLDKRSNALEAVKRAADDVIVKAGGARDPAVKDIKQKLDKLNQLWDNIQKLARNRGRSLEDALAAAERFWDELTLVMKALKELQDSLNAQEPPAVEPGAIQHQQEALEEIKQEIEQTKPEVDQCRQAGHELMQLCGEPDKPEVKKHIEDLDSAWENVTSLYAKREQNLVDAMEKAMNFHDILGNILEFLEYAEEKFAKLGPVGSDIEAVKDQIQQLQDFKQEVDPHMVEIESLNRQAHELMERTSPAQAKSIREPLSQINKRWDDLLKGIVGRQLENALLRLGQFQHALDEFMAWMSKTENTLDDLTPVFGDPQVIEVELAKHKVLMNDIQAHQTSVDTLNSAGRQLIEANRGSEDASVTQSKLNKLNKRWQFLQEKATRRQNELEEALHEAQLFNQEIQDLLMWLSDIDSQLVSSKPVGGLPETAREQLNRFMELYNDLDNNKHKIDSVLQQGQEYLKRSNEGAAGNLQHNLKTLKQRWDNVLNRANDRKIKLEIALREATEFHEALQDFVEWLTNAEKFLSNLKPVSRVMDVVLEQIEDHKAFQKEVSAHREVMLNLDKKGTHLKYFSQKQDVILIKNLLISVQHRWERVVSKAAERTRGLDHGYKEAKEFNDAWSDLSHWLDDAEKQLDVLTHVGNDPEKIKQMLSKHKEFQRSLGAKQPIFDGTMKLGRNLKEKCPKSDITILQDMMDDLKNKWNNVCAKSVDKEKLEEALLFSGQFKDAVQALIDWLEKSKKALSENQLLHGDLDTVMALVDQHKSFQDELKSRANNLESVRRTARELLETANEEDAEHIRSQLTQLDRMWIEVANLAEDKERLLAEALQEAERLHKAVHMLLEWLSDAEMKLRYSGPLPDDEETTKQQIADHQSFLKEMMEQEVNKDATIAHAQEILKKCHPDGVSVIRHWVTIIQSRWEEVSLWAKQREQRLNEHLRSLRDILDLLEELLKWLIAAEATLTALEAEPLPDEIPVLEQLITEHQVFMDDMTKRQPDVDRVTKAFQSKRQPAQQQQPHTGKDKGRERHESAKSGRGTPSIPKAPSRQGFEPEIKNPKARELVDRWRNVWLLAMERQRRLQDKLNYLRELERIKNFDFDEWRKKFLAWMNNKKSRVMDLFRKIDKDNDGKVTLEEFIEGILKSKFPTSRLEMERVAEIFDRNGDGFIDHKEYIDTLRPDRELDFFCKCYCEAEKIQDEVQRQVAQCTCAHRFKVYQVGEGKYRFGESQKLRLVRILRSTVMVRVGGGWVALDEFLVKNDPCRAKGRTNLELREQFILAEGVSQSLQPFKPKASPNSSQSSQSGNSSFNRSGMSLPATGPITKVREKSERSVPMRQQRTPNSGGSDFSYSDADSSFGSKSARSRATPTRLTPEVPATAAGPRVAPPAAPRAARPVTSPVTTWTAIAPARWVRRERGSAPPAPPPRRPAAPRSPPSAAPPPSPSPRRRSGRGGSELHPPPPLCVHRRKKEKSDGQ</sequence>
<dbReference type="GO" id="GO:0005882">
    <property type="term" value="C:intermediate filament"/>
    <property type="evidence" value="ECO:0007669"/>
    <property type="project" value="TreeGrafter"/>
</dbReference>
<dbReference type="SUPFAM" id="SSF143575">
    <property type="entry name" value="GAS2 domain-like"/>
    <property type="match status" value="1"/>
</dbReference>
<dbReference type="GO" id="GO:0030056">
    <property type="term" value="C:hemidesmosome"/>
    <property type="evidence" value="ECO:0007669"/>
    <property type="project" value="TreeGrafter"/>
</dbReference>
<organism evidence="9 10">
    <name type="scientific">Caerostris extrusa</name>
    <name type="common">Bark spider</name>
    <name type="synonym">Caerostris bankana</name>
    <dbReference type="NCBI Taxonomy" id="172846"/>
    <lineage>
        <taxon>Eukaryota</taxon>
        <taxon>Metazoa</taxon>
        <taxon>Ecdysozoa</taxon>
        <taxon>Arthropoda</taxon>
        <taxon>Chelicerata</taxon>
        <taxon>Arachnida</taxon>
        <taxon>Araneae</taxon>
        <taxon>Araneomorphae</taxon>
        <taxon>Entelegynae</taxon>
        <taxon>Araneoidea</taxon>
        <taxon>Araneidae</taxon>
        <taxon>Caerostris</taxon>
    </lineage>
</organism>
<dbReference type="GO" id="GO:0008017">
    <property type="term" value="F:microtubule binding"/>
    <property type="evidence" value="ECO:0007669"/>
    <property type="project" value="InterPro"/>
</dbReference>
<dbReference type="GO" id="GO:0005509">
    <property type="term" value="F:calcium ion binding"/>
    <property type="evidence" value="ECO:0007669"/>
    <property type="project" value="InterPro"/>
</dbReference>
<dbReference type="GO" id="GO:0005886">
    <property type="term" value="C:plasma membrane"/>
    <property type="evidence" value="ECO:0007669"/>
    <property type="project" value="UniProtKB-SubCell"/>
</dbReference>
<dbReference type="PROSITE" id="PS51257">
    <property type="entry name" value="PROKAR_LIPOPROTEIN"/>
    <property type="match status" value="1"/>
</dbReference>
<dbReference type="Gene3D" id="1.20.58.60">
    <property type="match status" value="18"/>
</dbReference>
<dbReference type="FunFam" id="1.20.58.60:FF:000042">
    <property type="entry name" value="Short stop, isoform N"/>
    <property type="match status" value="1"/>
</dbReference>
<dbReference type="FunFam" id="1.20.58.60:FF:000044">
    <property type="entry name" value="Short stop, isoform K"/>
    <property type="match status" value="1"/>
</dbReference>
<protein>
    <recommendedName>
        <fullName evidence="11">Dystonin</fullName>
    </recommendedName>
</protein>
<dbReference type="InterPro" id="IPR002048">
    <property type="entry name" value="EF_hand_dom"/>
</dbReference>
<feature type="domain" description="GAR" evidence="8">
    <location>
        <begin position="2273"/>
        <end position="2345"/>
    </location>
</feature>
<feature type="domain" description="EF-hand" evidence="7">
    <location>
        <begin position="2230"/>
        <end position="2265"/>
    </location>
</feature>
<dbReference type="GO" id="GO:0042060">
    <property type="term" value="P:wound healing"/>
    <property type="evidence" value="ECO:0007669"/>
    <property type="project" value="TreeGrafter"/>
</dbReference>